<name>A0ABS2FDZ9_9CLOT</name>
<gene>
    <name evidence="2" type="ORF">H6A19_05415</name>
</gene>
<feature type="transmembrane region" description="Helical" evidence="1">
    <location>
        <begin position="12"/>
        <end position="29"/>
    </location>
</feature>
<organism evidence="2 3">
    <name type="scientific">Clostridium saudiense</name>
    <dbReference type="NCBI Taxonomy" id="1414720"/>
    <lineage>
        <taxon>Bacteria</taxon>
        <taxon>Bacillati</taxon>
        <taxon>Bacillota</taxon>
        <taxon>Clostridia</taxon>
        <taxon>Eubacteriales</taxon>
        <taxon>Clostridiaceae</taxon>
        <taxon>Clostridium</taxon>
    </lineage>
</organism>
<comment type="caution">
    <text evidence="2">The sequence shown here is derived from an EMBL/GenBank/DDBJ whole genome shotgun (WGS) entry which is preliminary data.</text>
</comment>
<reference evidence="2 3" key="1">
    <citation type="journal article" date="2021" name="Sci. Rep.">
        <title>The distribution of antibiotic resistance genes in chicken gut microbiota commensals.</title>
        <authorList>
            <person name="Juricova H."/>
            <person name="Matiasovicova J."/>
            <person name="Kubasova T."/>
            <person name="Cejkova D."/>
            <person name="Rychlik I."/>
        </authorList>
    </citation>
    <scope>NUCLEOTIDE SEQUENCE [LARGE SCALE GENOMIC DNA]</scope>
    <source>
        <strain evidence="2 3">An435</strain>
    </source>
</reference>
<keyword evidence="1" id="KW-0812">Transmembrane</keyword>
<evidence type="ECO:0000313" key="2">
    <source>
        <dbReference type="EMBL" id="MBM6818780.1"/>
    </source>
</evidence>
<dbReference type="Proteomes" id="UP000767334">
    <property type="component" value="Unassembled WGS sequence"/>
</dbReference>
<dbReference type="RefSeq" id="WP_204571996.1">
    <property type="nucleotide sequence ID" value="NZ_JACJLL010000023.1"/>
</dbReference>
<keyword evidence="1" id="KW-1133">Transmembrane helix</keyword>
<accession>A0ABS2FDZ9</accession>
<keyword evidence="3" id="KW-1185">Reference proteome</keyword>
<evidence type="ECO:0000313" key="3">
    <source>
        <dbReference type="Proteomes" id="UP000767334"/>
    </source>
</evidence>
<evidence type="ECO:0000256" key="1">
    <source>
        <dbReference type="SAM" id="Phobius"/>
    </source>
</evidence>
<protein>
    <submittedName>
        <fullName evidence="2">Uncharacterized protein</fullName>
    </submittedName>
</protein>
<keyword evidence="1" id="KW-0472">Membrane</keyword>
<dbReference type="EMBL" id="JACJLL010000023">
    <property type="protein sequence ID" value="MBM6818780.1"/>
    <property type="molecule type" value="Genomic_DNA"/>
</dbReference>
<sequence length="57" mass="6913">MIWDKYNFDVNITMIWLIYPLYLCGDYFIKVHGKYLIYEEEVNTEVENNDIIDEAVC</sequence>
<proteinExistence type="predicted"/>